<dbReference type="InterPro" id="IPR052955">
    <property type="entry name" value="UPF0703_membrane_permease"/>
</dbReference>
<dbReference type="NCBIfam" id="TIGR03943">
    <property type="entry name" value="TIGR03943 family putative permease subunit"/>
    <property type="match status" value="1"/>
</dbReference>
<gene>
    <name evidence="4" type="ORF">SAMN05660297_02181</name>
</gene>
<evidence type="ECO:0000256" key="1">
    <source>
        <dbReference type="SAM" id="Phobius"/>
    </source>
</evidence>
<dbReference type="AlphaFoldDB" id="A0A1I0DYM1"/>
<evidence type="ECO:0000313" key="5">
    <source>
        <dbReference type="Proteomes" id="UP000199568"/>
    </source>
</evidence>
<keyword evidence="1" id="KW-0812">Transmembrane</keyword>
<feature type="transmembrane region" description="Helical" evidence="1">
    <location>
        <begin position="9"/>
        <end position="27"/>
    </location>
</feature>
<protein>
    <submittedName>
        <fullName evidence="4">Putative membrane protein</fullName>
    </submittedName>
</protein>
<evidence type="ECO:0000313" key="4">
    <source>
        <dbReference type="EMBL" id="SET36975.1"/>
    </source>
</evidence>
<accession>A0A1I0DYM1</accession>
<name>A0A1I0DYM1_9FIRM</name>
<reference evidence="4 5" key="1">
    <citation type="submission" date="2016-10" db="EMBL/GenBank/DDBJ databases">
        <authorList>
            <person name="de Groot N.N."/>
        </authorList>
    </citation>
    <scope>NUCLEOTIDE SEQUENCE [LARGE SCALE GENOMIC DNA]</scope>
    <source>
        <strain evidence="4 5">DSM 18979</strain>
    </source>
</reference>
<feature type="domain" description="DUF1980" evidence="3">
    <location>
        <begin position="125"/>
        <end position="253"/>
    </location>
</feature>
<dbReference type="PANTHER" id="PTHR40047:SF1">
    <property type="entry name" value="UPF0703 PROTEIN YCGQ"/>
    <property type="match status" value="1"/>
</dbReference>
<feature type="domain" description="DUF1980" evidence="2">
    <location>
        <begin position="14"/>
        <end position="102"/>
    </location>
</feature>
<evidence type="ECO:0000259" key="2">
    <source>
        <dbReference type="Pfam" id="PF09323"/>
    </source>
</evidence>
<dbReference type="Proteomes" id="UP000199568">
    <property type="component" value="Unassembled WGS sequence"/>
</dbReference>
<dbReference type="InterPro" id="IPR048493">
    <property type="entry name" value="DUF1980_N"/>
</dbReference>
<dbReference type="EMBL" id="FOHU01000009">
    <property type="protein sequence ID" value="SET36975.1"/>
    <property type="molecule type" value="Genomic_DNA"/>
</dbReference>
<keyword evidence="1" id="KW-0472">Membrane</keyword>
<dbReference type="STRING" id="426128.SAMN05660297_02181"/>
<dbReference type="RefSeq" id="WP_090443636.1">
    <property type="nucleotide sequence ID" value="NZ_FOHU01000009.1"/>
</dbReference>
<evidence type="ECO:0000259" key="3">
    <source>
        <dbReference type="Pfam" id="PF21537"/>
    </source>
</evidence>
<feature type="transmembrane region" description="Helical" evidence="1">
    <location>
        <begin position="39"/>
        <end position="58"/>
    </location>
</feature>
<keyword evidence="5" id="KW-1185">Reference proteome</keyword>
<feature type="transmembrane region" description="Helical" evidence="1">
    <location>
        <begin position="70"/>
        <end position="87"/>
    </location>
</feature>
<dbReference type="OrthoDB" id="9770408at2"/>
<dbReference type="InterPro" id="IPR048447">
    <property type="entry name" value="DUF1980_C"/>
</dbReference>
<proteinExistence type="predicted"/>
<sequence length="259" mass="29616">MKKINIKEVIWLGIMAAISYIIYHMLLTGKVLNFVYVRMNQFVIASLIVFILLTILQIRNITRKRPNQKIKIGFFILIVPLIIAAVLSPKGLNEEEAVKKGVTIANTQSVNENGSLGKTIDASLSHKKEGLLEIKAEVFDEVLQDIRNNTDDYLGQRVRIAGFIDRQESYPDHHFVVARMLMVCCAADTLVVGLLAEWEGIQDFEEFQWVEVEGVIDKTDFYDVWLDQEYVAPIIRVEEIKEIERPAVVYVYPADNEDD</sequence>
<organism evidence="4 5">
    <name type="scientific">Natronincola peptidivorans</name>
    <dbReference type="NCBI Taxonomy" id="426128"/>
    <lineage>
        <taxon>Bacteria</taxon>
        <taxon>Bacillati</taxon>
        <taxon>Bacillota</taxon>
        <taxon>Clostridia</taxon>
        <taxon>Peptostreptococcales</taxon>
        <taxon>Natronincolaceae</taxon>
        <taxon>Natronincola</taxon>
    </lineage>
</organism>
<dbReference type="Pfam" id="PF21537">
    <property type="entry name" value="DUF1980_C"/>
    <property type="match status" value="1"/>
</dbReference>
<dbReference type="Pfam" id="PF09323">
    <property type="entry name" value="DUF1980"/>
    <property type="match status" value="1"/>
</dbReference>
<dbReference type="PANTHER" id="PTHR40047">
    <property type="entry name" value="UPF0703 PROTEIN YCGQ"/>
    <property type="match status" value="1"/>
</dbReference>
<keyword evidence="1" id="KW-1133">Transmembrane helix</keyword>
<dbReference type="InterPro" id="IPR015402">
    <property type="entry name" value="DUF1980"/>
</dbReference>